<proteinExistence type="predicted"/>
<name>A0A0K0N7F4_9CAUD</name>
<keyword evidence="2" id="KW-1185">Reference proteome</keyword>
<gene>
    <name evidence="1" type="ORF">GMA2_53</name>
</gene>
<reference evidence="1 2" key="1">
    <citation type="journal article" date="2015" name="PLoS ONE">
        <title>Lysis to Kill: Evaluation of the Lytic Abilities, and Genomics of Nine Bacteriophages Infective for Gordonia spp. and Their Potential Use in Activated Sludge Foam Biocontrol.</title>
        <authorList>
            <person name="Dyson Z.A."/>
            <person name="Tucci J."/>
            <person name="Seviour R.J."/>
            <person name="Petrovski S."/>
        </authorList>
    </citation>
    <scope>NUCLEOTIDE SEQUENCE [LARGE SCALE GENOMIC DNA]</scope>
</reference>
<evidence type="ECO:0000313" key="1">
    <source>
        <dbReference type="EMBL" id="AKJ72591.1"/>
    </source>
</evidence>
<dbReference type="EMBL" id="KR063281">
    <property type="protein sequence ID" value="AKJ72591.1"/>
    <property type="molecule type" value="Genomic_DNA"/>
</dbReference>
<evidence type="ECO:0000313" key="2">
    <source>
        <dbReference type="Proteomes" id="UP000221359"/>
    </source>
</evidence>
<accession>A0A0K0N7F4</accession>
<organism evidence="1 2">
    <name type="scientific">Gordonia phage GMA2</name>
    <dbReference type="NCBI Taxonomy" id="1647283"/>
    <lineage>
        <taxon>Viruses</taxon>
        <taxon>Duplodnaviria</taxon>
        <taxon>Heunggongvirae</taxon>
        <taxon>Uroviricota</taxon>
        <taxon>Caudoviricetes</taxon>
        <taxon>Gimaduovirus</taxon>
        <taxon>Gimaduovirus GMA2</taxon>
    </lineage>
</organism>
<protein>
    <submittedName>
        <fullName evidence="1">Uncharacterized protein</fullName>
    </submittedName>
</protein>
<sequence length="328" mass="36328">MKILITGMTSQHVNEKTRSGVKTLAGVMKETLNAMPGITATVGRYSIEHSIASGGHREYDFVIVGLGPLKGLGTSYCYQAIQAIHDYEDSVALYVDDTSTSKIGREFKTIIKRQTDYAKPFFMYKREWSYLEDMDGVIFKEHMNIVEQLAGGREDFWPLLVPSWTFDLGYTAGNAICRPAADKVISFDPSPAFLYEDVKSIEPDTPTWGTMWDTTSRAIMKMGVEKWPVENLKANPHMIAEMSGLLIPATVWTPDVQISVSLGVPVASDWRVLGPTLGEPFEALPASIELMSKQERDDLAEAQKQAINNSSSVSTAQALENVLLSHKP</sequence>
<dbReference type="Proteomes" id="UP000221359">
    <property type="component" value="Segment"/>
</dbReference>